<dbReference type="PROSITE" id="PS51766">
    <property type="entry name" value="DOCKERIN"/>
    <property type="match status" value="1"/>
</dbReference>
<dbReference type="SMART" id="SM00287">
    <property type="entry name" value="SH3b"/>
    <property type="match status" value="1"/>
</dbReference>
<accession>A0A1H6HQM2</accession>
<evidence type="ECO:0000259" key="2">
    <source>
        <dbReference type="PROSITE" id="PS51766"/>
    </source>
</evidence>
<dbReference type="EMBL" id="FNWV01000001">
    <property type="protein sequence ID" value="SEH36495.1"/>
    <property type="molecule type" value="Genomic_DNA"/>
</dbReference>
<dbReference type="InterPro" id="IPR003646">
    <property type="entry name" value="SH3-like_bac-type"/>
</dbReference>
<feature type="domain" description="SH3b" evidence="3">
    <location>
        <begin position="581"/>
        <end position="646"/>
    </location>
</feature>
<gene>
    <name evidence="4" type="ORF">SAMN02910265_00003</name>
</gene>
<name>A0A1H6HQM2_RUMFL</name>
<evidence type="ECO:0008006" key="6">
    <source>
        <dbReference type="Google" id="ProtNLM"/>
    </source>
</evidence>
<dbReference type="RefSeq" id="WP_074713875.1">
    <property type="nucleotide sequence ID" value="NZ_FNWV01000001.1"/>
</dbReference>
<dbReference type="Proteomes" id="UP000183190">
    <property type="component" value="Unassembled WGS sequence"/>
</dbReference>
<feature type="domain" description="Dockerin" evidence="2">
    <location>
        <begin position="504"/>
        <end position="572"/>
    </location>
</feature>
<evidence type="ECO:0000313" key="5">
    <source>
        <dbReference type="Proteomes" id="UP000183190"/>
    </source>
</evidence>
<dbReference type="InterPro" id="IPR016134">
    <property type="entry name" value="Dockerin_dom"/>
</dbReference>
<dbReference type="PROSITE" id="PS51781">
    <property type="entry name" value="SH3B"/>
    <property type="match status" value="1"/>
</dbReference>
<organism evidence="4 5">
    <name type="scientific">Ruminococcus flavefaciens</name>
    <dbReference type="NCBI Taxonomy" id="1265"/>
    <lineage>
        <taxon>Bacteria</taxon>
        <taxon>Bacillati</taxon>
        <taxon>Bacillota</taxon>
        <taxon>Clostridia</taxon>
        <taxon>Eubacteriales</taxon>
        <taxon>Oscillospiraceae</taxon>
        <taxon>Ruminococcus</taxon>
    </lineage>
</organism>
<evidence type="ECO:0000259" key="3">
    <source>
        <dbReference type="PROSITE" id="PS51781"/>
    </source>
</evidence>
<keyword evidence="1" id="KW-0732">Signal</keyword>
<proteinExistence type="predicted"/>
<dbReference type="Gene3D" id="1.10.1330.10">
    <property type="entry name" value="Dockerin domain"/>
    <property type="match status" value="1"/>
</dbReference>
<sequence length="836" mass="94941">MKLSKIIAALIAAATAIIPFYADTVNAFTTVSVYAEDKAYTYSIPDWIPQSFDEAISFRNTYGATHIGNENESDLLCVVFEEPSYSTKKYSIKNTAALPAEYYHNVFVNESTDTAYEVLAYKNVWTSKPDFKMQLICDSEVQKEYTFTSIGTQVFETDIYSWLPDCAEEYRMYDITHFNVSVKDNYVVFLLPHNAGTAYDWTLKDKGEECFELAAVSDCSTISTVPLDGGEINTICAYKAVKDGYDKISYDFGAVYSDGKAEETRAANCAVFNDAQTVLLSGDMRVTLLDYDTGEPITLGKDEIPMLWTNVEFHSPEGTMSTGPILEVNANPSVVDHSISGFFNADSFSFGMWEAPDGYELPDNRRDSGYYNGTIIPEDQMTVTRFDNGSADVVFRLKKEQEELPAGATRITLYDKDTGELIPNEILEYHNWGFGTDIRFKNDDVPGGWMMTGPIYIVSSNPQVYETDLAKLYKSADVFEFLCDDQPKVTLHENGSMDIVFNTKVKASGNINGDGEFTVADVVALQKWLLNTYDKEIYSWGEADFDLDNELTVFDLILMRKELIRKKTTTYVEPDNRTTNGSPLRVMVDGLKLYLGPDEGYQIIDHIPEGTRLYELGYQNDNSVWVFIEYKGQYGWVKTVDGGNENTTLYFEQYVDKPVIYLYPEEETDVHVELELTESELSTTYPKYNNGWDVTAYPDGSLLNKSDGTHHKYLFWDSENCRTRFDMSKGFCVAGNDTESFLKEKLSYMGLTEEEMNEFIVYWLPRMEHNKYNLISFQGNSYTDSAKLNISPKPDSMLRVFMTYVSLDEAVDIEPQQFKPFERNGFTVVEWGGSEL</sequence>
<feature type="signal peptide" evidence="1">
    <location>
        <begin position="1"/>
        <end position="22"/>
    </location>
</feature>
<reference evidence="4 5" key="1">
    <citation type="submission" date="2016-10" db="EMBL/GenBank/DDBJ databases">
        <authorList>
            <person name="de Groot N.N."/>
        </authorList>
    </citation>
    <scope>NUCLEOTIDE SEQUENCE [LARGE SCALE GENOMIC DNA]</scope>
    <source>
        <strain evidence="4 5">YAD2003</strain>
    </source>
</reference>
<evidence type="ECO:0000313" key="4">
    <source>
        <dbReference type="EMBL" id="SEH36495.1"/>
    </source>
</evidence>
<dbReference type="SUPFAM" id="SSF63446">
    <property type="entry name" value="Type I dockerin domain"/>
    <property type="match status" value="1"/>
</dbReference>
<protein>
    <recommendedName>
        <fullName evidence="6">Dockerin domain-containing protein</fullName>
    </recommendedName>
</protein>
<dbReference type="InterPro" id="IPR036439">
    <property type="entry name" value="Dockerin_dom_sf"/>
</dbReference>
<dbReference type="Gene3D" id="2.30.30.40">
    <property type="entry name" value="SH3 Domains"/>
    <property type="match status" value="1"/>
</dbReference>
<evidence type="ECO:0000256" key="1">
    <source>
        <dbReference type="SAM" id="SignalP"/>
    </source>
</evidence>
<dbReference type="AlphaFoldDB" id="A0A1H6HQM2"/>
<feature type="chain" id="PRO_5038456653" description="Dockerin domain-containing protein" evidence="1">
    <location>
        <begin position="23"/>
        <end position="836"/>
    </location>
</feature>
<dbReference type="CDD" id="cd14256">
    <property type="entry name" value="Dockerin_I"/>
    <property type="match status" value="1"/>
</dbReference>
<dbReference type="GO" id="GO:0000272">
    <property type="term" value="P:polysaccharide catabolic process"/>
    <property type="evidence" value="ECO:0007669"/>
    <property type="project" value="InterPro"/>
</dbReference>